<feature type="domain" description="Wall-associated receptor kinase galacturonan-binding" evidence="4">
    <location>
        <begin position="32"/>
        <end position="94"/>
    </location>
</feature>
<gene>
    <name evidence="5" type="ORF">VitviT2T_025358</name>
</gene>
<sequence>MLRRLLFDGFAAIFLLLLRPTTCKAKLNHHLCHSSCGNIPDISYPFRLKDDRPRCGERKYELACENNRTILQLNSGRYYVEEINYTRETIRVVDTGLKKDDCSSLPLHSLTYANFSYGDPYRLSCETSDVNFIDCEAPINSPLYIDMAPCSRNSSSNSSLSSMQTYSYVVVRHMALLDLEDSCSVGLVVGFSTRGQKIDNSLPDIHNRQLYGVDLRWFNCFGFLLCPSCDGKDNLMDKLYCIAEDLVEFVSQLTVLAVAAKIFFGVPCSSQLCTWIWLSSLYKLLEDTLGTPNRLLTSWGTHGSAFMSGSLLRGGLMSGFVECCKYAQETPFRCS</sequence>
<evidence type="ECO:0000313" key="5">
    <source>
        <dbReference type="EMBL" id="WKA07547.1"/>
    </source>
</evidence>
<keyword evidence="6" id="KW-1185">Reference proteome</keyword>
<dbReference type="EMBL" id="CP126663">
    <property type="protein sequence ID" value="WKA07547.1"/>
    <property type="molecule type" value="Genomic_DNA"/>
</dbReference>
<evidence type="ECO:0000259" key="4">
    <source>
        <dbReference type="Pfam" id="PF13947"/>
    </source>
</evidence>
<evidence type="ECO:0000313" key="6">
    <source>
        <dbReference type="Proteomes" id="UP001227230"/>
    </source>
</evidence>
<organism evidence="5 6">
    <name type="scientific">Vitis vinifera</name>
    <name type="common">Grape</name>
    <dbReference type="NCBI Taxonomy" id="29760"/>
    <lineage>
        <taxon>Eukaryota</taxon>
        <taxon>Viridiplantae</taxon>
        <taxon>Streptophyta</taxon>
        <taxon>Embryophyta</taxon>
        <taxon>Tracheophyta</taxon>
        <taxon>Spermatophyta</taxon>
        <taxon>Magnoliopsida</taxon>
        <taxon>eudicotyledons</taxon>
        <taxon>Gunneridae</taxon>
        <taxon>Pentapetalae</taxon>
        <taxon>rosids</taxon>
        <taxon>Vitales</taxon>
        <taxon>Vitaceae</taxon>
        <taxon>Viteae</taxon>
        <taxon>Vitis</taxon>
    </lineage>
</organism>
<accession>A0ABY9DKK3</accession>
<evidence type="ECO:0000256" key="2">
    <source>
        <dbReference type="ARBA" id="ARBA00022729"/>
    </source>
</evidence>
<comment type="subcellular location">
    <subcellularLocation>
        <location evidence="1">Membrane</location>
        <topology evidence="1">Single-pass membrane protein</topology>
    </subcellularLocation>
</comment>
<proteinExistence type="predicted"/>
<evidence type="ECO:0000256" key="3">
    <source>
        <dbReference type="SAM" id="SignalP"/>
    </source>
</evidence>
<protein>
    <recommendedName>
        <fullName evidence="4">Wall-associated receptor kinase galacturonan-binding domain-containing protein</fullName>
    </recommendedName>
</protein>
<dbReference type="Pfam" id="PF13947">
    <property type="entry name" value="GUB_WAK_bind"/>
    <property type="match status" value="1"/>
</dbReference>
<reference evidence="5 6" key="1">
    <citation type="journal article" date="2023" name="Hortic Res">
        <title>The complete reference genome for grapevine (Vitis vinifera L.) genetics and breeding.</title>
        <authorList>
            <person name="Shi X."/>
            <person name="Cao S."/>
            <person name="Wang X."/>
            <person name="Huang S."/>
            <person name="Wang Y."/>
            <person name="Liu Z."/>
            <person name="Liu W."/>
            <person name="Leng X."/>
            <person name="Peng Y."/>
            <person name="Wang N."/>
            <person name="Wang Y."/>
            <person name="Ma Z."/>
            <person name="Xu X."/>
            <person name="Zhang F."/>
            <person name="Xue H."/>
            <person name="Zhong H."/>
            <person name="Wang Y."/>
            <person name="Zhang K."/>
            <person name="Velt A."/>
            <person name="Avia K."/>
            <person name="Holtgrawe D."/>
            <person name="Grimplet J."/>
            <person name="Matus J.T."/>
            <person name="Ware D."/>
            <person name="Wu X."/>
            <person name="Wang H."/>
            <person name="Liu C."/>
            <person name="Fang Y."/>
            <person name="Rustenholz C."/>
            <person name="Cheng Z."/>
            <person name="Xiao H."/>
            <person name="Zhou Y."/>
        </authorList>
    </citation>
    <scope>NUCLEOTIDE SEQUENCE [LARGE SCALE GENOMIC DNA]</scope>
    <source>
        <strain evidence="6">cv. Pinot noir / PN40024</strain>
        <tissue evidence="5">Leaf</tissue>
    </source>
</reference>
<dbReference type="InterPro" id="IPR025287">
    <property type="entry name" value="WAK_GUB"/>
</dbReference>
<name>A0ABY9DKK3_VITVI</name>
<evidence type="ECO:0000256" key="1">
    <source>
        <dbReference type="ARBA" id="ARBA00004167"/>
    </source>
</evidence>
<dbReference type="PANTHER" id="PTHR33138">
    <property type="entry name" value="OS01G0690200 PROTEIN"/>
    <property type="match status" value="1"/>
</dbReference>
<keyword evidence="2 3" id="KW-0732">Signal</keyword>
<feature type="chain" id="PRO_5045623397" description="Wall-associated receptor kinase galacturonan-binding domain-containing protein" evidence="3">
    <location>
        <begin position="26"/>
        <end position="335"/>
    </location>
</feature>
<dbReference type="Proteomes" id="UP001227230">
    <property type="component" value="Chromosome 16"/>
</dbReference>
<dbReference type="PANTHER" id="PTHR33138:SF30">
    <property type="entry name" value="LEAF RUST 10 DISEASE-RESISTANCE LOCUS RECEPTOR-LIKE PROTEIN KINASE-LIKE 2.7"/>
    <property type="match status" value="1"/>
</dbReference>
<feature type="signal peptide" evidence="3">
    <location>
        <begin position="1"/>
        <end position="25"/>
    </location>
</feature>